<dbReference type="AlphaFoldDB" id="A0A1Y1IQE8"/>
<dbReference type="Proteomes" id="UP000054558">
    <property type="component" value="Unassembled WGS sequence"/>
</dbReference>
<keyword evidence="3" id="KW-1185">Reference proteome</keyword>
<feature type="compositionally biased region" description="Polar residues" evidence="1">
    <location>
        <begin position="475"/>
        <end position="484"/>
    </location>
</feature>
<reference evidence="2 3" key="1">
    <citation type="journal article" date="2014" name="Nat. Commun.">
        <title>Klebsormidium flaccidum genome reveals primary factors for plant terrestrial adaptation.</title>
        <authorList>
            <person name="Hori K."/>
            <person name="Maruyama F."/>
            <person name="Fujisawa T."/>
            <person name="Togashi T."/>
            <person name="Yamamoto N."/>
            <person name="Seo M."/>
            <person name="Sato S."/>
            <person name="Yamada T."/>
            <person name="Mori H."/>
            <person name="Tajima N."/>
            <person name="Moriyama T."/>
            <person name="Ikeuchi M."/>
            <person name="Watanabe M."/>
            <person name="Wada H."/>
            <person name="Kobayashi K."/>
            <person name="Saito M."/>
            <person name="Masuda T."/>
            <person name="Sasaki-Sekimoto Y."/>
            <person name="Mashiguchi K."/>
            <person name="Awai K."/>
            <person name="Shimojima M."/>
            <person name="Masuda S."/>
            <person name="Iwai M."/>
            <person name="Nobusawa T."/>
            <person name="Narise T."/>
            <person name="Kondo S."/>
            <person name="Saito H."/>
            <person name="Sato R."/>
            <person name="Murakawa M."/>
            <person name="Ihara Y."/>
            <person name="Oshima-Yamada Y."/>
            <person name="Ohtaka K."/>
            <person name="Satoh M."/>
            <person name="Sonobe K."/>
            <person name="Ishii M."/>
            <person name="Ohtani R."/>
            <person name="Kanamori-Sato M."/>
            <person name="Honoki R."/>
            <person name="Miyazaki D."/>
            <person name="Mochizuki H."/>
            <person name="Umetsu J."/>
            <person name="Higashi K."/>
            <person name="Shibata D."/>
            <person name="Kamiya Y."/>
            <person name="Sato N."/>
            <person name="Nakamura Y."/>
            <person name="Tabata S."/>
            <person name="Ida S."/>
            <person name="Kurokawa K."/>
            <person name="Ohta H."/>
        </authorList>
    </citation>
    <scope>NUCLEOTIDE SEQUENCE [LARGE SCALE GENOMIC DNA]</scope>
    <source>
        <strain evidence="2 3">NIES-2285</strain>
    </source>
</reference>
<organism evidence="2 3">
    <name type="scientific">Klebsormidium nitens</name>
    <name type="common">Green alga</name>
    <name type="synonym">Ulothrix nitens</name>
    <dbReference type="NCBI Taxonomy" id="105231"/>
    <lineage>
        <taxon>Eukaryota</taxon>
        <taxon>Viridiplantae</taxon>
        <taxon>Streptophyta</taxon>
        <taxon>Klebsormidiophyceae</taxon>
        <taxon>Klebsormidiales</taxon>
        <taxon>Klebsormidiaceae</taxon>
        <taxon>Klebsormidium</taxon>
    </lineage>
</organism>
<feature type="compositionally biased region" description="Low complexity" evidence="1">
    <location>
        <begin position="454"/>
        <end position="469"/>
    </location>
</feature>
<evidence type="ECO:0000313" key="2">
    <source>
        <dbReference type="EMBL" id="GAQ90358.1"/>
    </source>
</evidence>
<name>A0A1Y1IQE8_KLENI</name>
<dbReference type="OrthoDB" id="2227827at2759"/>
<protein>
    <submittedName>
        <fullName evidence="2">Uncharacterized protein</fullName>
    </submittedName>
</protein>
<gene>
    <name evidence="2" type="ORF">KFL_006310080</name>
</gene>
<accession>A0A1Y1IQE8</accession>
<dbReference type="EMBL" id="DF237580">
    <property type="protein sequence ID" value="GAQ90358.1"/>
    <property type="molecule type" value="Genomic_DNA"/>
</dbReference>
<sequence length="484" mass="54600">MGEKALVVASEGDPLRELAAECISLLRHCIDYASEAEDALVQCRIGDGLLAKFARMKQAEEESGKRSKAVDDWLAGMATASEPVRRNMHGMREKARKLIEKRKLLKGLHGAAYFHRWVTMNIAEYREHFTRHALDLEKSLSNFRVLGRMDPKYGLFDILGQIQNEDARRFWKEAISSEVWRADWKRFSAAIHKHMEQCGLPIGEESTNRIKYAVCVGHGDSAGVSCFAFNAAAQRHGFPFETASMPDRPHKDADKSELTLGEKLLLAREVAELVQKYQSYEMANAIRGVKDYVAGEGAGASDRWALCLKDTQLLGHTKEQHKRAAKLDEFRRKWTHFFTRFMMLWRIGPVAHDLFADLDFPNQSHITDFLRVVEPFDEAALRILHKGDKGEWDRHRPKVYTFLRLLLREMKTPELSIPPPVGWQSAGVTVAGIPNMMKKPSLRQKGAGDGNHMGSPSVSMTSGSSGLYSPGFPDTPNSTMHSEH</sequence>
<feature type="region of interest" description="Disordered" evidence="1">
    <location>
        <begin position="439"/>
        <end position="484"/>
    </location>
</feature>
<evidence type="ECO:0000256" key="1">
    <source>
        <dbReference type="SAM" id="MobiDB-lite"/>
    </source>
</evidence>
<proteinExistence type="predicted"/>
<evidence type="ECO:0000313" key="3">
    <source>
        <dbReference type="Proteomes" id="UP000054558"/>
    </source>
</evidence>